<accession>A0ACC0DLW3</accession>
<evidence type="ECO:0000313" key="1">
    <source>
        <dbReference type="EMBL" id="KAI6093205.1"/>
    </source>
</evidence>
<proteinExistence type="predicted"/>
<gene>
    <name evidence="1" type="ORF">F4821DRAFT_222439</name>
</gene>
<comment type="caution">
    <text evidence="1">The sequence shown here is derived from an EMBL/GenBank/DDBJ whole genome shotgun (WGS) entry which is preliminary data.</text>
</comment>
<dbReference type="Proteomes" id="UP001497680">
    <property type="component" value="Unassembled WGS sequence"/>
</dbReference>
<keyword evidence="2" id="KW-1185">Reference proteome</keyword>
<name>A0ACC0DLW3_9PEZI</name>
<evidence type="ECO:0000313" key="2">
    <source>
        <dbReference type="Proteomes" id="UP001497680"/>
    </source>
</evidence>
<sequence>MSAKAPSEGTKVTAGKNAPVTSGGHGTVAQDSLAAESQSFQQSNQTAPQQVSRQDLTSTSKSHEGGIHQKAASNPTSKQGNHNAAAAPSYVQSQFLKDPSGPHGKNLTEDESIATEDKSKNASFSKQGTKDDPSNAAMEQFNRANTTNVGATGGRETGIDNEQPYAALGSDAPA</sequence>
<organism evidence="1 2">
    <name type="scientific">Hypoxylon rubiginosum</name>
    <dbReference type="NCBI Taxonomy" id="110542"/>
    <lineage>
        <taxon>Eukaryota</taxon>
        <taxon>Fungi</taxon>
        <taxon>Dikarya</taxon>
        <taxon>Ascomycota</taxon>
        <taxon>Pezizomycotina</taxon>
        <taxon>Sordariomycetes</taxon>
        <taxon>Xylariomycetidae</taxon>
        <taxon>Xylariales</taxon>
        <taxon>Hypoxylaceae</taxon>
        <taxon>Hypoxylon</taxon>
    </lineage>
</organism>
<protein>
    <submittedName>
        <fullName evidence="1">Uncharacterized protein</fullName>
    </submittedName>
</protein>
<reference evidence="1 2" key="1">
    <citation type="journal article" date="2022" name="New Phytol.">
        <title>Ecological generalism drives hyperdiversity of secondary metabolite gene clusters in xylarialean endophytes.</title>
        <authorList>
            <person name="Franco M.E.E."/>
            <person name="Wisecaver J.H."/>
            <person name="Arnold A.E."/>
            <person name="Ju Y.M."/>
            <person name="Slot J.C."/>
            <person name="Ahrendt S."/>
            <person name="Moore L.P."/>
            <person name="Eastman K.E."/>
            <person name="Scott K."/>
            <person name="Konkel Z."/>
            <person name="Mondo S.J."/>
            <person name="Kuo A."/>
            <person name="Hayes R.D."/>
            <person name="Haridas S."/>
            <person name="Andreopoulos B."/>
            <person name="Riley R."/>
            <person name="LaButti K."/>
            <person name="Pangilinan J."/>
            <person name="Lipzen A."/>
            <person name="Amirebrahimi M."/>
            <person name="Yan J."/>
            <person name="Adam C."/>
            <person name="Keymanesh K."/>
            <person name="Ng V."/>
            <person name="Louie K."/>
            <person name="Northen T."/>
            <person name="Drula E."/>
            <person name="Henrissat B."/>
            <person name="Hsieh H.M."/>
            <person name="Youens-Clark K."/>
            <person name="Lutzoni F."/>
            <person name="Miadlikowska J."/>
            <person name="Eastwood D.C."/>
            <person name="Hamelin R.C."/>
            <person name="Grigoriev I.V."/>
            <person name="U'Ren J.M."/>
        </authorList>
    </citation>
    <scope>NUCLEOTIDE SEQUENCE [LARGE SCALE GENOMIC DNA]</scope>
    <source>
        <strain evidence="1 2">ER1909</strain>
    </source>
</reference>
<dbReference type="EMBL" id="MU394281">
    <property type="protein sequence ID" value="KAI6093205.1"/>
    <property type="molecule type" value="Genomic_DNA"/>
</dbReference>